<dbReference type="eggNOG" id="KOG2796">
    <property type="taxonomic scope" value="Eukaryota"/>
</dbReference>
<evidence type="ECO:0000256" key="1">
    <source>
        <dbReference type="PROSITE-ProRule" id="PRU00339"/>
    </source>
</evidence>
<dbReference type="PROSITE" id="PS50005">
    <property type="entry name" value="TPR"/>
    <property type="match status" value="1"/>
</dbReference>
<evidence type="ECO:0000313" key="2">
    <source>
        <dbReference type="Ensembl" id="ENSCSAVP00000013678.1"/>
    </source>
</evidence>
<dbReference type="InterPro" id="IPR011990">
    <property type="entry name" value="TPR-like_helical_dom_sf"/>
</dbReference>
<reference evidence="3" key="1">
    <citation type="submission" date="2003-08" db="EMBL/GenBank/DDBJ databases">
        <authorList>
            <person name="Birren B."/>
            <person name="Nusbaum C."/>
            <person name="Abebe A."/>
            <person name="Abouelleil A."/>
            <person name="Adekoya E."/>
            <person name="Ait-zahra M."/>
            <person name="Allen N."/>
            <person name="Allen T."/>
            <person name="An P."/>
            <person name="Anderson M."/>
            <person name="Anderson S."/>
            <person name="Arachchi H."/>
            <person name="Armbruster J."/>
            <person name="Bachantsang P."/>
            <person name="Baldwin J."/>
            <person name="Barry A."/>
            <person name="Bayul T."/>
            <person name="Blitshsteyn B."/>
            <person name="Bloom T."/>
            <person name="Blye J."/>
            <person name="Boguslavskiy L."/>
            <person name="Borowsky M."/>
            <person name="Boukhgalter B."/>
            <person name="Brunache A."/>
            <person name="Butler J."/>
            <person name="Calixte N."/>
            <person name="Calvo S."/>
            <person name="Camarata J."/>
            <person name="Campo K."/>
            <person name="Chang J."/>
            <person name="Cheshatsang Y."/>
            <person name="Citroen M."/>
            <person name="Collymore A."/>
            <person name="Considine T."/>
            <person name="Cook A."/>
            <person name="Cooke P."/>
            <person name="Corum B."/>
            <person name="Cuomo C."/>
            <person name="David R."/>
            <person name="Dawoe T."/>
            <person name="Degray S."/>
            <person name="Dodge S."/>
            <person name="Dooley K."/>
            <person name="Dorje P."/>
            <person name="Dorjee K."/>
            <person name="Dorris L."/>
            <person name="Duffey N."/>
            <person name="Dupes A."/>
            <person name="Elkins T."/>
            <person name="Engels R."/>
            <person name="Erickson J."/>
            <person name="Farina A."/>
            <person name="Faro S."/>
            <person name="Ferreira P."/>
            <person name="Fischer H."/>
            <person name="Fitzgerald M."/>
            <person name="Foley K."/>
            <person name="Gage D."/>
            <person name="Galagan J."/>
            <person name="Gearin G."/>
            <person name="Gnerre S."/>
            <person name="Gnirke A."/>
            <person name="Goyette A."/>
            <person name="Graham J."/>
            <person name="Grandbois E."/>
            <person name="Gyaltsen K."/>
            <person name="Hafez N."/>
            <person name="Hagopian D."/>
            <person name="Hagos B."/>
            <person name="Hall J."/>
            <person name="Hatcher B."/>
            <person name="Heller A."/>
            <person name="Higgins H."/>
            <person name="Honan T."/>
            <person name="Horn A."/>
            <person name="Houde N."/>
            <person name="Hughes L."/>
            <person name="Hulme W."/>
            <person name="Husby E."/>
            <person name="Iliev I."/>
            <person name="Jaffe D."/>
            <person name="Jones C."/>
            <person name="Kamal M."/>
            <person name="Kamat A."/>
            <person name="Kamvysselis M."/>
            <person name="Karlsson E."/>
            <person name="Kells C."/>
            <person name="Kieu A."/>
            <person name="Kisner P."/>
            <person name="Kodira C."/>
            <person name="Kulbokas E."/>
            <person name="Labutti K."/>
            <person name="Lama D."/>
            <person name="Landers T."/>
            <person name="Leger J."/>
            <person name="Levine S."/>
            <person name="Lewis D."/>
            <person name="Lewis T."/>
            <person name="Lindblad-toh K."/>
            <person name="Liu X."/>
            <person name="Lokyitsang T."/>
            <person name="Lokyitsang Y."/>
            <person name="Lucien O."/>
            <person name="Lui A."/>
            <person name="Ma L.J."/>
            <person name="Mabbitt R."/>
            <person name="Macdonald J."/>
            <person name="Maclean C."/>
            <person name="Major J."/>
            <person name="Manning J."/>
            <person name="Marabella R."/>
            <person name="Maru K."/>
            <person name="Matthews C."/>
            <person name="Mauceli E."/>
            <person name="Mccarthy M."/>
            <person name="Mcdonough S."/>
            <person name="Mcghee T."/>
            <person name="Meldrim J."/>
            <person name="Meneus L."/>
            <person name="Mesirov J."/>
            <person name="Mihalev A."/>
            <person name="Mihova T."/>
            <person name="Mikkelsen T."/>
            <person name="Mlenga V."/>
            <person name="Moru K."/>
            <person name="Mozes J."/>
            <person name="Mulrain L."/>
            <person name="Munson G."/>
            <person name="Naylor J."/>
            <person name="Newes C."/>
            <person name="Nguyen C."/>
            <person name="Nguyen N."/>
            <person name="Nguyen T."/>
            <person name="Nicol R."/>
            <person name="Nielsen C."/>
            <person name="Nizzari M."/>
            <person name="Norbu C."/>
            <person name="Norbu N."/>
            <person name="O'donnell P."/>
            <person name="Okoawo O."/>
            <person name="O'leary S."/>
            <person name="Omotosho B."/>
            <person name="O'neill K."/>
            <person name="Osman S."/>
            <person name="Parker S."/>
            <person name="Perrin D."/>
            <person name="Phunkhang P."/>
            <person name="Piqani B."/>
            <person name="Purcell S."/>
            <person name="Rachupka T."/>
            <person name="Ramasamy U."/>
            <person name="Rameau R."/>
            <person name="Ray V."/>
            <person name="Raymond C."/>
            <person name="Retta R."/>
            <person name="Richardson S."/>
            <person name="Rise C."/>
            <person name="Rodriguez J."/>
            <person name="Rogers J."/>
            <person name="Rogov P."/>
            <person name="Rutman M."/>
            <person name="Schupbach R."/>
            <person name="Seaman C."/>
            <person name="Settipalli S."/>
            <person name="Sharpe T."/>
            <person name="Sheridan J."/>
            <person name="Sherpa N."/>
            <person name="Shi J."/>
            <person name="Smirnov S."/>
            <person name="Smith C."/>
            <person name="Sougnez C."/>
            <person name="Spencer B."/>
            <person name="Stalker J."/>
            <person name="Stange-thomann N."/>
            <person name="Stavropoulos S."/>
            <person name="Stetson K."/>
            <person name="Stone C."/>
            <person name="Stone S."/>
            <person name="Stubbs M."/>
            <person name="Talamas J."/>
            <person name="Tchuinga P."/>
            <person name="Tenzing P."/>
            <person name="Tesfaye S."/>
            <person name="Theodore J."/>
            <person name="Thoulutsang Y."/>
            <person name="Topham K."/>
            <person name="Towey S."/>
            <person name="Tsamla T."/>
            <person name="Tsomo N."/>
            <person name="Vallee D."/>
            <person name="Vassiliev H."/>
            <person name="Venkataraman V."/>
            <person name="Vinson J."/>
            <person name="Vo A."/>
            <person name="Wade C."/>
            <person name="Wang S."/>
            <person name="Wangchuk T."/>
            <person name="Wangdi T."/>
            <person name="Whittaker C."/>
            <person name="Wilkinson J."/>
            <person name="Wu Y."/>
            <person name="Wyman D."/>
            <person name="Yadav S."/>
            <person name="Yang S."/>
            <person name="Yang X."/>
            <person name="Yeager S."/>
            <person name="Yee E."/>
            <person name="Young G."/>
            <person name="Zainoun J."/>
            <person name="Zembeck L."/>
            <person name="Zimmer A."/>
            <person name="Zody M."/>
            <person name="Lander E."/>
        </authorList>
    </citation>
    <scope>NUCLEOTIDE SEQUENCE [LARGE SCALE GENOMIC DNA]</scope>
</reference>
<dbReference type="InParanoid" id="H2Z7W6"/>
<keyword evidence="3" id="KW-1185">Reference proteome</keyword>
<dbReference type="PANTHER" id="PTHR21581">
    <property type="entry name" value="D-ALANYL-D-ALANINE CARBOXYPEPTIDASE"/>
    <property type="match status" value="1"/>
</dbReference>
<sequence>MVPFSMRVLHAQFSMYLNKPNEALERLYTLQNTSNKILKNLESGKTEDGSIAELKPDDREASITLWNDRSKTLLFCIGNVLLQTREYEAAIKTYELILEKSEGDAVYLQSGIGRALLQLGNIKSAQHRFAKAEQAAKEDPNYKLQLIMNRAFLYLGTSNWKEALTQFNEVLKLNPQHLEALNNKSVCLLYLCRLKDAISSLETAVWMQNNDSKDFLQNQLPLEGALSNLVTLYELESSRFMTKKQTLLHHIAGISGDGFDVTCLKM</sequence>
<dbReference type="STRING" id="51511.ENSCSAVP00000013678"/>
<dbReference type="PANTHER" id="PTHR21581:SF6">
    <property type="entry name" value="TRAFFICKING PROTEIN PARTICLE COMPLEX SUBUNIT 12"/>
    <property type="match status" value="1"/>
</dbReference>
<accession>H2Z7W6</accession>
<reference evidence="2" key="3">
    <citation type="submission" date="2025-09" db="UniProtKB">
        <authorList>
            <consortium name="Ensembl"/>
        </authorList>
    </citation>
    <scope>IDENTIFICATION</scope>
</reference>
<dbReference type="Ensembl" id="ENSCSAVT00000013835.1">
    <property type="protein sequence ID" value="ENSCSAVP00000013678.1"/>
    <property type="gene ID" value="ENSCSAVG00000008025.1"/>
</dbReference>
<dbReference type="AlphaFoldDB" id="H2Z7W6"/>
<dbReference type="GeneTree" id="ENSGT00390000002448"/>
<dbReference type="Proteomes" id="UP000007875">
    <property type="component" value="Unassembled WGS sequence"/>
</dbReference>
<evidence type="ECO:0000313" key="3">
    <source>
        <dbReference type="Proteomes" id="UP000007875"/>
    </source>
</evidence>
<dbReference type="InterPro" id="IPR019734">
    <property type="entry name" value="TPR_rpt"/>
</dbReference>
<dbReference type="HOGENOM" id="CLU_091383_0_0_1"/>
<dbReference type="FunCoup" id="H2Z7W6">
    <property type="interactions" value="9"/>
</dbReference>
<reference evidence="2" key="2">
    <citation type="submission" date="2025-08" db="UniProtKB">
        <authorList>
            <consortium name="Ensembl"/>
        </authorList>
    </citation>
    <scope>IDENTIFICATION</scope>
</reference>
<name>H2Z7W6_CIOSA</name>
<dbReference type="OMA" id="ITIKIYC"/>
<dbReference type="Gene3D" id="1.25.40.10">
    <property type="entry name" value="Tetratricopeptide repeat domain"/>
    <property type="match status" value="2"/>
</dbReference>
<feature type="repeat" description="TPR" evidence="1">
    <location>
        <begin position="144"/>
        <end position="177"/>
    </location>
</feature>
<organism evidence="2 3">
    <name type="scientific">Ciona savignyi</name>
    <name type="common">Pacific transparent sea squirt</name>
    <dbReference type="NCBI Taxonomy" id="51511"/>
    <lineage>
        <taxon>Eukaryota</taxon>
        <taxon>Metazoa</taxon>
        <taxon>Chordata</taxon>
        <taxon>Tunicata</taxon>
        <taxon>Ascidiacea</taxon>
        <taxon>Phlebobranchia</taxon>
        <taxon>Cionidae</taxon>
        <taxon>Ciona</taxon>
    </lineage>
</organism>
<dbReference type="SMART" id="SM00028">
    <property type="entry name" value="TPR"/>
    <property type="match status" value="4"/>
</dbReference>
<dbReference type="Pfam" id="PF04733">
    <property type="entry name" value="Coatomer_E"/>
    <property type="match status" value="1"/>
</dbReference>
<proteinExistence type="predicted"/>
<dbReference type="SUPFAM" id="SSF48452">
    <property type="entry name" value="TPR-like"/>
    <property type="match status" value="1"/>
</dbReference>
<protein>
    <submittedName>
        <fullName evidence="2">Uncharacterized protein</fullName>
    </submittedName>
</protein>
<dbReference type="GO" id="GO:0030008">
    <property type="term" value="C:TRAPP complex"/>
    <property type="evidence" value="ECO:0007669"/>
    <property type="project" value="TreeGrafter"/>
</dbReference>
<keyword evidence="1" id="KW-0802">TPR repeat</keyword>
<dbReference type="GO" id="GO:0005794">
    <property type="term" value="C:Golgi apparatus"/>
    <property type="evidence" value="ECO:0007669"/>
    <property type="project" value="TreeGrafter"/>
</dbReference>